<proteinExistence type="predicted"/>
<keyword evidence="3" id="KW-0614">Plasmid</keyword>
<keyword evidence="1" id="KW-0175">Coiled coil</keyword>
<feature type="compositionally biased region" description="Acidic residues" evidence="2">
    <location>
        <begin position="274"/>
        <end position="283"/>
    </location>
</feature>
<feature type="region of interest" description="Disordered" evidence="2">
    <location>
        <begin position="262"/>
        <end position="283"/>
    </location>
</feature>
<sequence length="283" mass="32088">MSIHPDTTTAPTNEQLAAELQQLRERVDELEAIVEEQQDVIKQKDNRISKLEEQLDEVADEQDRKHARFDAATDLNDNRLNELMARELEKGAHLPAEIVIEFDLPIKEGRLEKIQKDSGEYYRLPESEDPLARGGSTNLAHADLLPIQQLAQMDDEMLDRTAKTKGDYLAARLWQARDSEVDNPWKNGCKGVRAYIDASEMKHWIRRELGRGAVDDAYAKKLVSRTIGAMKDLTKDRIKVDKTKSGRSGVTSKERRVKIMEGTEIPGETSQESIGDETVDVHE</sequence>
<dbReference type="Pfam" id="PF26032">
    <property type="entry name" value="DUF8008"/>
    <property type="match status" value="1"/>
</dbReference>
<name>D2S2N7_HALTV</name>
<gene>
    <name evidence="3" type="ordered locus">Htur_4886</name>
</gene>
<dbReference type="Proteomes" id="UP000001903">
    <property type="component" value="Plasmid pHTUR03"/>
</dbReference>
<dbReference type="HOGENOM" id="CLU_060890_0_0_2"/>
<evidence type="ECO:0000256" key="1">
    <source>
        <dbReference type="SAM" id="Coils"/>
    </source>
</evidence>
<keyword evidence="4" id="KW-1185">Reference proteome</keyword>
<dbReference type="OrthoDB" id="195095at2157"/>
<dbReference type="InterPro" id="IPR058321">
    <property type="entry name" value="DUF8008"/>
</dbReference>
<protein>
    <submittedName>
        <fullName evidence="3">Uncharacterized protein</fullName>
    </submittedName>
</protein>
<evidence type="ECO:0000313" key="3">
    <source>
        <dbReference type="EMBL" id="ADB63634.1"/>
    </source>
</evidence>
<geneLocation type="plasmid" evidence="3 4">
    <name>pHTUR03</name>
</geneLocation>
<organism evidence="3 4">
    <name type="scientific">Haloterrigena turkmenica (strain ATCC 51198 / DSM 5511 / JCM 9101 / NCIMB 13204 / VKM B-1734 / 4k)</name>
    <name type="common">Halococcus turkmenicus</name>
    <dbReference type="NCBI Taxonomy" id="543526"/>
    <lineage>
        <taxon>Archaea</taxon>
        <taxon>Methanobacteriati</taxon>
        <taxon>Methanobacteriota</taxon>
        <taxon>Stenosarchaea group</taxon>
        <taxon>Halobacteria</taxon>
        <taxon>Halobacteriales</taxon>
        <taxon>Natrialbaceae</taxon>
        <taxon>Haloterrigena</taxon>
    </lineage>
</organism>
<dbReference type="GeneID" id="8745516"/>
<dbReference type="AlphaFoldDB" id="D2S2N7"/>
<dbReference type="RefSeq" id="WP_012945877.1">
    <property type="nucleotide sequence ID" value="NC_013746.1"/>
</dbReference>
<feature type="coiled-coil region" evidence="1">
    <location>
        <begin position="13"/>
        <end position="68"/>
    </location>
</feature>
<evidence type="ECO:0000313" key="4">
    <source>
        <dbReference type="Proteomes" id="UP000001903"/>
    </source>
</evidence>
<accession>D2S2N7</accession>
<dbReference type="KEGG" id="htu:Htur_4886"/>
<evidence type="ECO:0000256" key="2">
    <source>
        <dbReference type="SAM" id="MobiDB-lite"/>
    </source>
</evidence>
<reference evidence="3 4" key="1">
    <citation type="journal article" date="2010" name="Stand. Genomic Sci.">
        <title>Complete genome sequence of Haloterrigena turkmenica type strain (4k).</title>
        <authorList>
            <person name="Saunders E."/>
            <person name="Tindall B.J."/>
            <person name="Fahnrich R."/>
            <person name="Lapidus A."/>
            <person name="Copeland A."/>
            <person name="Del Rio T.G."/>
            <person name="Lucas S."/>
            <person name="Chen F."/>
            <person name="Tice H."/>
            <person name="Cheng J.F."/>
            <person name="Han C."/>
            <person name="Detter J.C."/>
            <person name="Bruce D."/>
            <person name="Goodwin L."/>
            <person name="Chain P."/>
            <person name="Pitluck S."/>
            <person name="Pati A."/>
            <person name="Ivanova N."/>
            <person name="Mavromatis K."/>
            <person name="Chen A."/>
            <person name="Palaniappan K."/>
            <person name="Land M."/>
            <person name="Hauser L."/>
            <person name="Chang Y.J."/>
            <person name="Jeffries C.D."/>
            <person name="Brettin T."/>
            <person name="Rohde M."/>
            <person name="Goker M."/>
            <person name="Bristow J."/>
            <person name="Eisen J.A."/>
            <person name="Markowitz V."/>
            <person name="Hugenholtz P."/>
            <person name="Klenk H.P."/>
            <person name="Kyrpides N.C."/>
        </authorList>
    </citation>
    <scope>NUCLEOTIDE SEQUENCE [LARGE SCALE GENOMIC DNA]</scope>
    <source>
        <strain evidence="4">ATCC 51198 / DSM 5511 / JCM 9101 / NCIMB 13204 / VKM B-1734 / 4k</strain>
    </source>
</reference>
<dbReference type="EMBL" id="CP001863">
    <property type="protein sequence ID" value="ADB63634.1"/>
    <property type="molecule type" value="Genomic_DNA"/>
</dbReference>